<evidence type="ECO:0000313" key="2">
    <source>
        <dbReference type="EMBL" id="VAW15601.1"/>
    </source>
</evidence>
<feature type="transmembrane region" description="Helical" evidence="1">
    <location>
        <begin position="27"/>
        <end position="49"/>
    </location>
</feature>
<organism evidence="2">
    <name type="scientific">hydrothermal vent metagenome</name>
    <dbReference type="NCBI Taxonomy" id="652676"/>
    <lineage>
        <taxon>unclassified sequences</taxon>
        <taxon>metagenomes</taxon>
        <taxon>ecological metagenomes</taxon>
    </lineage>
</organism>
<reference evidence="2" key="1">
    <citation type="submission" date="2018-06" db="EMBL/GenBank/DDBJ databases">
        <authorList>
            <person name="Zhirakovskaya E."/>
        </authorList>
    </citation>
    <scope>NUCLEOTIDE SEQUENCE</scope>
</reference>
<keyword evidence="1" id="KW-1133">Transmembrane helix</keyword>
<gene>
    <name evidence="2" type="ORF">MNBD_ALPHA12-497</name>
</gene>
<accession>A0A3B0TA94</accession>
<dbReference type="EMBL" id="UOEO01000036">
    <property type="protein sequence ID" value="VAW15601.1"/>
    <property type="molecule type" value="Genomic_DNA"/>
</dbReference>
<proteinExistence type="predicted"/>
<keyword evidence="1" id="KW-0472">Membrane</keyword>
<dbReference type="AlphaFoldDB" id="A0A3B0TA94"/>
<keyword evidence="1" id="KW-0812">Transmembrane</keyword>
<protein>
    <recommendedName>
        <fullName evidence="3">Transglycosylase associated protein</fullName>
    </recommendedName>
</protein>
<evidence type="ECO:0000256" key="1">
    <source>
        <dbReference type="SAM" id="Phobius"/>
    </source>
</evidence>
<name>A0A3B0TA94_9ZZZZ</name>
<sequence>MGFIFAILIGGVAGFIADRLMGANNSWVLNVVLGVVGAFLFNLVLGMIFGLWGGNILWQLIAGVVGASALIWGYRKYQGE</sequence>
<evidence type="ECO:0008006" key="3">
    <source>
        <dbReference type="Google" id="ProtNLM"/>
    </source>
</evidence>
<feature type="transmembrane region" description="Helical" evidence="1">
    <location>
        <begin position="56"/>
        <end position="74"/>
    </location>
</feature>